<feature type="region of interest" description="Disordered" evidence="1">
    <location>
        <begin position="173"/>
        <end position="199"/>
    </location>
</feature>
<name>A0A182LWA4_9DIPT</name>
<dbReference type="VEuPathDB" id="VectorBase:ACUA003498"/>
<feature type="compositionally biased region" description="Basic and acidic residues" evidence="1">
    <location>
        <begin position="69"/>
        <end position="78"/>
    </location>
</feature>
<keyword evidence="3" id="KW-1185">Reference proteome</keyword>
<organism evidence="2 3">
    <name type="scientific">Anopheles culicifacies</name>
    <dbReference type="NCBI Taxonomy" id="139723"/>
    <lineage>
        <taxon>Eukaryota</taxon>
        <taxon>Metazoa</taxon>
        <taxon>Ecdysozoa</taxon>
        <taxon>Arthropoda</taxon>
        <taxon>Hexapoda</taxon>
        <taxon>Insecta</taxon>
        <taxon>Pterygota</taxon>
        <taxon>Neoptera</taxon>
        <taxon>Endopterygota</taxon>
        <taxon>Diptera</taxon>
        <taxon>Nematocera</taxon>
        <taxon>Culicoidea</taxon>
        <taxon>Culicidae</taxon>
        <taxon>Anophelinae</taxon>
        <taxon>Anopheles</taxon>
        <taxon>culicifacies species complex</taxon>
    </lineage>
</organism>
<feature type="region of interest" description="Disordered" evidence="1">
    <location>
        <begin position="61"/>
        <end position="156"/>
    </location>
</feature>
<accession>A0A182LWA4</accession>
<feature type="compositionally biased region" description="Low complexity" evidence="1">
    <location>
        <begin position="104"/>
        <end position="116"/>
    </location>
</feature>
<dbReference type="EnsemblMetazoa" id="ACUA003498-RA">
    <property type="protein sequence ID" value="ACUA003498-PA"/>
    <property type="gene ID" value="ACUA003498"/>
</dbReference>
<feature type="compositionally biased region" description="Basic and acidic residues" evidence="1">
    <location>
        <begin position="117"/>
        <end position="143"/>
    </location>
</feature>
<dbReference type="Proteomes" id="UP000075883">
    <property type="component" value="Unassembled WGS sequence"/>
</dbReference>
<feature type="compositionally biased region" description="Polar residues" evidence="1">
    <location>
        <begin position="146"/>
        <end position="156"/>
    </location>
</feature>
<proteinExistence type="predicted"/>
<sequence length="421" mass="43635">MILKILMLARGQDWTWLRLLAVDLRADQESEKGCEGLEPTAQPLQPSCGAIVGAYKSPVVVSPQASTQHHQEQHHQPEIDNGSKQTESRSQPTDSDPDTSIGRSTSEAESPAAASRVESDRAREVGDREVGESDINRTSHEPETGTPPTSNTPSVITSCSKLLLGSEPAKVTAYGSDQHQDGSPGSSSPPRFSTLQTVNSGGSAGYASYQHHWPCDLSYKPVEQRPSSPPSEPSSGELSRQQPTPPRAVYISDPDAGVSPSPSGHLTVVSHLNPLVGSTDPALLSGMRGSLLPMYASYASPLGSGPHHHDHLDEATLMNVPRASDTATSMYHRHQMSAEAAAAVAASASSNGGHTPTTTTSSPGPSEHLSHLGGGTGSTSGGSVLLHAVGNGGQESGSGAGTDGNLSLYDTLQSSVLSGGL</sequence>
<feature type="compositionally biased region" description="Polar residues" evidence="1">
    <location>
        <begin position="82"/>
        <end position="94"/>
    </location>
</feature>
<feature type="compositionally biased region" description="Low complexity" evidence="1">
    <location>
        <begin position="343"/>
        <end position="366"/>
    </location>
</feature>
<feature type="region of interest" description="Disordered" evidence="1">
    <location>
        <begin position="219"/>
        <end position="262"/>
    </location>
</feature>
<feature type="compositionally biased region" description="Low complexity" evidence="1">
    <location>
        <begin position="175"/>
        <end position="190"/>
    </location>
</feature>
<dbReference type="EMBL" id="AXCM01010722">
    <property type="status" value="NOT_ANNOTATED_CDS"/>
    <property type="molecule type" value="Genomic_DNA"/>
</dbReference>
<feature type="compositionally biased region" description="Gly residues" evidence="1">
    <location>
        <begin position="390"/>
        <end position="402"/>
    </location>
</feature>
<dbReference type="AlphaFoldDB" id="A0A182LWA4"/>
<evidence type="ECO:0000256" key="1">
    <source>
        <dbReference type="SAM" id="MobiDB-lite"/>
    </source>
</evidence>
<evidence type="ECO:0000313" key="2">
    <source>
        <dbReference type="EnsemblMetazoa" id="ACUA003498-PA"/>
    </source>
</evidence>
<feature type="region of interest" description="Disordered" evidence="1">
    <location>
        <begin position="343"/>
        <end position="406"/>
    </location>
</feature>
<protein>
    <submittedName>
        <fullName evidence="2">Uncharacterized protein</fullName>
    </submittedName>
</protein>
<evidence type="ECO:0000313" key="3">
    <source>
        <dbReference type="Proteomes" id="UP000075883"/>
    </source>
</evidence>
<dbReference type="STRING" id="139723.A0A182LWA4"/>
<reference evidence="2" key="2">
    <citation type="submission" date="2020-05" db="UniProtKB">
        <authorList>
            <consortium name="EnsemblMetazoa"/>
        </authorList>
    </citation>
    <scope>IDENTIFICATION</scope>
    <source>
        <strain evidence="2">A-37</strain>
    </source>
</reference>
<reference evidence="3" key="1">
    <citation type="submission" date="2013-09" db="EMBL/GenBank/DDBJ databases">
        <title>The Genome Sequence of Anopheles culicifacies species A.</title>
        <authorList>
            <consortium name="The Broad Institute Genomics Platform"/>
            <person name="Neafsey D.E."/>
            <person name="Besansky N."/>
            <person name="Howell P."/>
            <person name="Walton C."/>
            <person name="Young S.K."/>
            <person name="Zeng Q."/>
            <person name="Gargeya S."/>
            <person name="Fitzgerald M."/>
            <person name="Haas B."/>
            <person name="Abouelleil A."/>
            <person name="Allen A.W."/>
            <person name="Alvarado L."/>
            <person name="Arachchi H.M."/>
            <person name="Berlin A.M."/>
            <person name="Chapman S.B."/>
            <person name="Gainer-Dewar J."/>
            <person name="Goldberg J."/>
            <person name="Griggs A."/>
            <person name="Gujja S."/>
            <person name="Hansen M."/>
            <person name="Howarth C."/>
            <person name="Imamovic A."/>
            <person name="Ireland A."/>
            <person name="Larimer J."/>
            <person name="McCowan C."/>
            <person name="Murphy C."/>
            <person name="Pearson M."/>
            <person name="Poon T.W."/>
            <person name="Priest M."/>
            <person name="Roberts A."/>
            <person name="Saif S."/>
            <person name="Shea T."/>
            <person name="Sisk P."/>
            <person name="Sykes S."/>
            <person name="Wortman J."/>
            <person name="Nusbaum C."/>
            <person name="Birren B."/>
        </authorList>
    </citation>
    <scope>NUCLEOTIDE SEQUENCE [LARGE SCALE GENOMIC DNA]</scope>
    <source>
        <strain evidence="3">A-37</strain>
    </source>
</reference>